<dbReference type="InterPro" id="IPR046525">
    <property type="entry name" value="DUF6702"/>
</dbReference>
<organism evidence="1 2">
    <name type="scientific">Formosa sediminum</name>
    <dbReference type="NCBI Taxonomy" id="2594004"/>
    <lineage>
        <taxon>Bacteria</taxon>
        <taxon>Pseudomonadati</taxon>
        <taxon>Bacteroidota</taxon>
        <taxon>Flavobacteriia</taxon>
        <taxon>Flavobacteriales</taxon>
        <taxon>Flavobacteriaceae</taxon>
        <taxon>Formosa</taxon>
    </lineage>
</organism>
<evidence type="ECO:0000313" key="2">
    <source>
        <dbReference type="Proteomes" id="UP000319209"/>
    </source>
</evidence>
<protein>
    <submittedName>
        <fullName evidence="1">Peptidase E</fullName>
    </submittedName>
</protein>
<proteinExistence type="predicted"/>
<sequence>MKALKYFLLFVLLPILAFTTAHKYYVSITEIHYVKEKQSVQIISRIFIDDLERLVRERFDKSITLAIKDESPQVDFYLEKYLTEKLRIKINGKDAVLQFIGKEYDDDIAICYIEITNISNISKIEVQNLVLMDVFEEQQNVVRLDINNKKKSFILIKQNDKGLLKFD</sequence>
<dbReference type="KEGG" id="fop:FNB79_01495"/>
<dbReference type="OrthoDB" id="5735516at2"/>
<dbReference type="Proteomes" id="UP000319209">
    <property type="component" value="Chromosome"/>
</dbReference>
<dbReference type="AlphaFoldDB" id="A0A516GMF8"/>
<keyword evidence="2" id="KW-1185">Reference proteome</keyword>
<accession>A0A516GMF8</accession>
<name>A0A516GMF8_9FLAO</name>
<evidence type="ECO:0000313" key="1">
    <source>
        <dbReference type="EMBL" id="QDO92708.1"/>
    </source>
</evidence>
<gene>
    <name evidence="1" type="ORF">FNB79_01495</name>
</gene>
<dbReference type="Pfam" id="PF20420">
    <property type="entry name" value="DUF6702"/>
    <property type="match status" value="1"/>
</dbReference>
<dbReference type="EMBL" id="CP041637">
    <property type="protein sequence ID" value="QDO92708.1"/>
    <property type="molecule type" value="Genomic_DNA"/>
</dbReference>
<dbReference type="RefSeq" id="WP_143379618.1">
    <property type="nucleotide sequence ID" value="NZ_CP041637.1"/>
</dbReference>
<reference evidence="1 2" key="1">
    <citation type="submission" date="2019-07" db="EMBL/GenBank/DDBJ databases">
        <title>Genome sequencing for Formosa sp. PS13.</title>
        <authorList>
            <person name="Park S.-J."/>
        </authorList>
    </citation>
    <scope>NUCLEOTIDE SEQUENCE [LARGE SCALE GENOMIC DNA]</scope>
    <source>
        <strain evidence="1 2">PS13</strain>
    </source>
</reference>